<dbReference type="EMBL" id="GL376573">
    <property type="status" value="NOT_ANNOTATED_CDS"/>
    <property type="molecule type" value="Genomic_DNA"/>
</dbReference>
<feature type="compositionally biased region" description="Basic and acidic residues" evidence="1">
    <location>
        <begin position="1257"/>
        <end position="1270"/>
    </location>
</feature>
<keyword evidence="4" id="KW-1185">Reference proteome</keyword>
<evidence type="ECO:0000313" key="3">
    <source>
        <dbReference type="EnsemblProtists" id="PYU1_T005928"/>
    </source>
</evidence>
<feature type="compositionally biased region" description="Low complexity" evidence="1">
    <location>
        <begin position="279"/>
        <end position="292"/>
    </location>
</feature>
<proteinExistence type="predicted"/>
<feature type="domain" description="HAT C-terminal dimerisation" evidence="2">
    <location>
        <begin position="1293"/>
        <end position="1358"/>
    </location>
</feature>
<dbReference type="Proteomes" id="UP000019132">
    <property type="component" value="Unassembled WGS sequence"/>
</dbReference>
<feature type="region of interest" description="Disordered" evidence="1">
    <location>
        <begin position="1224"/>
        <end position="1274"/>
    </location>
</feature>
<dbReference type="InterPro" id="IPR008906">
    <property type="entry name" value="HATC_C_dom"/>
</dbReference>
<reference evidence="3" key="3">
    <citation type="submission" date="2015-02" db="UniProtKB">
        <authorList>
            <consortium name="EnsemblProtists"/>
        </authorList>
    </citation>
    <scope>IDENTIFICATION</scope>
    <source>
        <strain evidence="3">DAOM BR144</strain>
    </source>
</reference>
<dbReference type="SUPFAM" id="SSF53098">
    <property type="entry name" value="Ribonuclease H-like"/>
    <property type="match status" value="1"/>
</dbReference>
<dbReference type="GO" id="GO:0046983">
    <property type="term" value="F:protein dimerization activity"/>
    <property type="evidence" value="ECO:0007669"/>
    <property type="project" value="InterPro"/>
</dbReference>
<feature type="compositionally biased region" description="Acidic residues" evidence="1">
    <location>
        <begin position="1234"/>
        <end position="1247"/>
    </location>
</feature>
<dbReference type="InParanoid" id="K3WLT6"/>
<evidence type="ECO:0000313" key="4">
    <source>
        <dbReference type="Proteomes" id="UP000019132"/>
    </source>
</evidence>
<feature type="region of interest" description="Disordered" evidence="1">
    <location>
        <begin position="260"/>
        <end position="292"/>
    </location>
</feature>
<dbReference type="Pfam" id="PF05699">
    <property type="entry name" value="Dimer_Tnp_hAT"/>
    <property type="match status" value="1"/>
</dbReference>
<evidence type="ECO:0000259" key="2">
    <source>
        <dbReference type="Pfam" id="PF05699"/>
    </source>
</evidence>
<name>K3WLT6_GLOUD</name>
<reference evidence="4" key="2">
    <citation type="submission" date="2010-04" db="EMBL/GenBank/DDBJ databases">
        <authorList>
            <person name="Buell R."/>
            <person name="Hamilton J."/>
            <person name="Hostetler J."/>
        </authorList>
    </citation>
    <scope>NUCLEOTIDE SEQUENCE [LARGE SCALE GENOMIC DNA]</scope>
    <source>
        <strain evidence="4">DAOM:BR144</strain>
    </source>
</reference>
<evidence type="ECO:0000256" key="1">
    <source>
        <dbReference type="SAM" id="MobiDB-lite"/>
    </source>
</evidence>
<dbReference type="HOGENOM" id="CLU_251561_0_0_1"/>
<dbReference type="VEuPathDB" id="FungiDB:PYU1_G005916"/>
<dbReference type="eggNOG" id="ENOG502SARG">
    <property type="taxonomic scope" value="Eukaryota"/>
</dbReference>
<protein>
    <recommendedName>
        <fullName evidence="2">HAT C-terminal dimerisation domain-containing protein</fullName>
    </recommendedName>
</protein>
<organism evidence="3 4">
    <name type="scientific">Globisporangium ultimum (strain ATCC 200006 / CBS 805.95 / DAOM BR144)</name>
    <name type="common">Pythium ultimum</name>
    <dbReference type="NCBI Taxonomy" id="431595"/>
    <lineage>
        <taxon>Eukaryota</taxon>
        <taxon>Sar</taxon>
        <taxon>Stramenopiles</taxon>
        <taxon>Oomycota</taxon>
        <taxon>Peronosporomycetes</taxon>
        <taxon>Pythiales</taxon>
        <taxon>Pythiaceae</taxon>
        <taxon>Globisporangium</taxon>
    </lineage>
</organism>
<feature type="compositionally biased region" description="Basic and acidic residues" evidence="1">
    <location>
        <begin position="586"/>
        <end position="597"/>
    </location>
</feature>
<dbReference type="EnsemblProtists" id="PYU1_T005928">
    <property type="protein sequence ID" value="PYU1_T005928"/>
    <property type="gene ID" value="PYU1_G005916"/>
</dbReference>
<sequence length="1447" mass="158485">MHVPPEVQAAIQHFQPGPGLELKPSKPSETSVIFSWGVRLESITDPGVLYWLCLGSESCRAHPTAIRLSAGKTSKATKHLKEVHGVESDRTQLLGQRLPPLGSDQEPQPSVEARAVSVVNRVVPELTPSSRAEPSCQLLRAVAPEPPAAEAPAAPEAPELQTPALEVEKPPPIPVPPEVKAAIKRYTPETGFELLPPKPNESSFIFEWGVRVQLIGNSVGANQTAWICLASDECRSQMTMARLYGGRTSRATRHLKEAHGIASGKTSAEATNAAPPVPSTETTTPEPTPTPAVTAGTRALELLGDAASIEEESVPPLPPPPSAREVAGLSAMRVFLAVKAAIDSYVPEEGFVMMPPKLSERSIIFYWGVRVQAIAANGAAVVAWVCLASENCRARTTAFRLSSGKTSKATKHLKETHGIAYEYTSTDVTNEEEARAAAVDGAFNVHEEENLAEGDFMIVPSAPEVEDPRTPENLIAVKAAIKDYTAPDTETFALKPPTAAERSVIYEWGVRVHCTLEDGSDRLAWVCLATESCRATLTCLLLSGGKTSKATKHLRDVHGIIAEQPRLEICTADEANGANAGEEGEQGDKTHSSEHIKPRPRPVVRLPTTRIPLAVKAAIESFVPGPGFVAKPVRKAESSIINDWGVRVETISSGEMNFGWICLASAKCREQRIYTHLSAGKTSKATKHLKDAHGISTETSAAAYERSEKANRKRRRCEDSDLLRNSDLFYDDPGRIFVLLQTLRIVNSTLPYSHGEYPESLVLRDLAATATTPLPAFNAKVAAHCMVELFASARQEIVDYVGANRLSSNVKSLSIAASIWSSSKMSKDTKILGLRLYFVNKQWEIKSVLLGTRFVPSSSCAIESFHKWMLHVLRDFGLQPSDLLHATTHGRKHEVKWAINSLSLPWNWCVLDLSNGAITKACGMVNDATQSENLPMTQLIGRLAITVYQVKHEPVLSVLFAHLCEWLGNGIGEQLLDYQTHRFVGFTAFLQRVLEHWDALETWYDDRTVQARRTRTTTHGVTGSVPSFPLARDKDDLMQVFSMLEPITAIARKSQKLDECPTQVDLLTTLFQLRLSVLDATKPLRQCRIVSSSHALGAGGALPRYATPPPPANQVTYFGHTLSPLAASTRVLLRDAFHDSFFARYTASSPSVLDDARVSWLLEMQLLLHPAYKNFGDGLLKEVVFVCNAQRGVAAAVIGSIFDAIRTKVRQQILEMMRSVTSVQDDATVSSDPVEVDDSTSQGEEEQQQQQTSSPLHEAKDESRSPDHSTESAQCPYEAELERWLTSGTAVLARNADNTEAESILAFWRRQRERKQFKYLPLVARIVFSVPACTTQLERDFGVSERMLVSQRSRFANDSENSESVNGDEFHRAAAMSAFLNRNRDFVDVTQCAVLPSTTQAADANTPTNLRVGLAHVAQRDDVLTLDAVLSACYAATGAFNDEAYFY</sequence>
<dbReference type="STRING" id="431595.K3WLT6"/>
<dbReference type="InterPro" id="IPR012337">
    <property type="entry name" value="RNaseH-like_sf"/>
</dbReference>
<accession>K3WLT6</accession>
<reference evidence="4" key="1">
    <citation type="journal article" date="2010" name="Genome Biol.">
        <title>Genome sequence of the necrotrophic plant pathogen Pythium ultimum reveals original pathogenicity mechanisms and effector repertoire.</title>
        <authorList>
            <person name="Levesque C.A."/>
            <person name="Brouwer H."/>
            <person name="Cano L."/>
            <person name="Hamilton J.P."/>
            <person name="Holt C."/>
            <person name="Huitema E."/>
            <person name="Raffaele S."/>
            <person name="Robideau G.P."/>
            <person name="Thines M."/>
            <person name="Win J."/>
            <person name="Zerillo M.M."/>
            <person name="Beakes G.W."/>
            <person name="Boore J.L."/>
            <person name="Busam D."/>
            <person name="Dumas B."/>
            <person name="Ferriera S."/>
            <person name="Fuerstenberg S.I."/>
            <person name="Gachon C.M."/>
            <person name="Gaulin E."/>
            <person name="Govers F."/>
            <person name="Grenville-Briggs L."/>
            <person name="Horner N."/>
            <person name="Hostetler J."/>
            <person name="Jiang R.H."/>
            <person name="Johnson J."/>
            <person name="Krajaejun T."/>
            <person name="Lin H."/>
            <person name="Meijer H.J."/>
            <person name="Moore B."/>
            <person name="Morris P."/>
            <person name="Phuntmart V."/>
            <person name="Puiu D."/>
            <person name="Shetty J."/>
            <person name="Stajich J.E."/>
            <person name="Tripathy S."/>
            <person name="Wawra S."/>
            <person name="van West P."/>
            <person name="Whitty B.R."/>
            <person name="Coutinho P.M."/>
            <person name="Henrissat B."/>
            <person name="Martin F."/>
            <person name="Thomas P.D."/>
            <person name="Tyler B.M."/>
            <person name="De Vries R.P."/>
            <person name="Kamoun S."/>
            <person name="Yandell M."/>
            <person name="Tisserat N."/>
            <person name="Buell C.R."/>
        </authorList>
    </citation>
    <scope>NUCLEOTIDE SEQUENCE</scope>
    <source>
        <strain evidence="4">DAOM:BR144</strain>
    </source>
</reference>
<feature type="region of interest" description="Disordered" evidence="1">
    <location>
        <begin position="577"/>
        <end position="600"/>
    </location>
</feature>